<sequence length="541" mass="58001">MGLVDDLERAREAYERREWVAAYDALSDADDSALDAQDFGRLATAAYLLGRQNDCVQALQRAHKAHIDAGETVQAVRIGFWLSMVLLENGESAVGAGWVGRCQRLLEQVPGDVVERGYVLLPVMMRHIYAGEFELASKLAVEITEYGRRFSNADLLAQGLNAQGRMLMYAGRVPEGMSLLDEAMIGISMGEVSPIIAGHVYCSLIEACQEVSDYGRAAEWTRALTGWIEDQPGLVPFTGQCAIHRGQIMGIRGAFRAALEELDRAVARYLDSETPAAAGLALAEAGNLHRICGDLDAAETDYERATGFGYEPQPGLALLWLARGRTAAATNAVHRLLAEPRDPVHRSQLLAGSVEVLLATGEVEEARAIADELAAIADAFRCTALSAAAHQARASCLLSTGEPGAAALEARNAVALWRSLDAPYDVARCQVLLGRALRNLGDDDSAVAELGQARRMFQGLGAAPAERDVLRLVQPSRPAGLTEREVEVLRLVASGRSNSEIAAALVLSEKTVARHLSNIYTKLGVASRTAAAAFAFENGLA</sequence>
<dbReference type="InterPro" id="IPR000792">
    <property type="entry name" value="Tscrpt_reg_LuxR_C"/>
</dbReference>
<dbReference type="PROSITE" id="PS00622">
    <property type="entry name" value="HTH_LUXR_1"/>
    <property type="match status" value="1"/>
</dbReference>
<gene>
    <name evidence="5" type="ORF">J2X26_001658</name>
</gene>
<dbReference type="Proteomes" id="UP001239626">
    <property type="component" value="Unassembled WGS sequence"/>
</dbReference>
<dbReference type="InterPro" id="IPR016032">
    <property type="entry name" value="Sig_transdc_resp-reg_C-effctor"/>
</dbReference>
<dbReference type="InterPro" id="IPR019734">
    <property type="entry name" value="TPR_rpt"/>
</dbReference>
<dbReference type="SMART" id="SM00028">
    <property type="entry name" value="TPR"/>
    <property type="match status" value="4"/>
</dbReference>
<dbReference type="InterPro" id="IPR036388">
    <property type="entry name" value="WH-like_DNA-bd_sf"/>
</dbReference>
<organism evidence="5 6">
    <name type="scientific">Cellulomonas humilata</name>
    <dbReference type="NCBI Taxonomy" id="144055"/>
    <lineage>
        <taxon>Bacteria</taxon>
        <taxon>Bacillati</taxon>
        <taxon>Actinomycetota</taxon>
        <taxon>Actinomycetes</taxon>
        <taxon>Micrococcales</taxon>
        <taxon>Cellulomonadaceae</taxon>
        <taxon>Cellulomonas</taxon>
    </lineage>
</organism>
<dbReference type="Pfam" id="PF00196">
    <property type="entry name" value="GerE"/>
    <property type="match status" value="1"/>
</dbReference>
<evidence type="ECO:0000256" key="3">
    <source>
        <dbReference type="ARBA" id="ARBA00023163"/>
    </source>
</evidence>
<evidence type="ECO:0000313" key="6">
    <source>
        <dbReference type="Proteomes" id="UP001239626"/>
    </source>
</evidence>
<dbReference type="SUPFAM" id="SSF46894">
    <property type="entry name" value="C-terminal effector domain of the bipartite response regulators"/>
    <property type="match status" value="1"/>
</dbReference>
<dbReference type="PROSITE" id="PS50043">
    <property type="entry name" value="HTH_LUXR_2"/>
    <property type="match status" value="1"/>
</dbReference>
<keyword evidence="6" id="KW-1185">Reference proteome</keyword>
<dbReference type="SUPFAM" id="SSF48452">
    <property type="entry name" value="TPR-like"/>
    <property type="match status" value="3"/>
</dbReference>
<dbReference type="EMBL" id="JAUSVB010000002">
    <property type="protein sequence ID" value="MDQ0373347.1"/>
    <property type="molecule type" value="Genomic_DNA"/>
</dbReference>
<evidence type="ECO:0000313" key="5">
    <source>
        <dbReference type="EMBL" id="MDQ0373347.1"/>
    </source>
</evidence>
<evidence type="ECO:0000256" key="2">
    <source>
        <dbReference type="ARBA" id="ARBA00023125"/>
    </source>
</evidence>
<name>A0ABU0EDK5_9CELL</name>
<protein>
    <submittedName>
        <fullName evidence="5">DNA-binding CsgD family transcriptional regulator</fullName>
    </submittedName>
</protein>
<dbReference type="CDD" id="cd06170">
    <property type="entry name" value="LuxR_C_like"/>
    <property type="match status" value="1"/>
</dbReference>
<dbReference type="PANTHER" id="PTHR44688:SF16">
    <property type="entry name" value="DNA-BINDING TRANSCRIPTIONAL ACTIVATOR DEVR_DOSR"/>
    <property type="match status" value="1"/>
</dbReference>
<dbReference type="Gene3D" id="1.10.10.10">
    <property type="entry name" value="Winged helix-like DNA-binding domain superfamily/Winged helix DNA-binding domain"/>
    <property type="match status" value="1"/>
</dbReference>
<proteinExistence type="predicted"/>
<dbReference type="PANTHER" id="PTHR44688">
    <property type="entry name" value="DNA-BINDING TRANSCRIPTIONAL ACTIVATOR DEVR_DOSR"/>
    <property type="match status" value="1"/>
</dbReference>
<feature type="domain" description="HTH luxR-type" evidence="4">
    <location>
        <begin position="474"/>
        <end position="539"/>
    </location>
</feature>
<keyword evidence="1" id="KW-0805">Transcription regulation</keyword>
<dbReference type="PRINTS" id="PR00038">
    <property type="entry name" value="HTHLUXR"/>
</dbReference>
<dbReference type="RefSeq" id="WP_307491349.1">
    <property type="nucleotide sequence ID" value="NZ_JAUSVB010000002.1"/>
</dbReference>
<evidence type="ECO:0000259" key="4">
    <source>
        <dbReference type="PROSITE" id="PS50043"/>
    </source>
</evidence>
<keyword evidence="3" id="KW-0804">Transcription</keyword>
<dbReference type="SMART" id="SM00421">
    <property type="entry name" value="HTH_LUXR"/>
    <property type="match status" value="1"/>
</dbReference>
<dbReference type="Gene3D" id="1.25.40.10">
    <property type="entry name" value="Tetratricopeptide repeat domain"/>
    <property type="match status" value="2"/>
</dbReference>
<reference evidence="5 6" key="1">
    <citation type="submission" date="2023-07" db="EMBL/GenBank/DDBJ databases">
        <title>Sorghum-associated microbial communities from plants grown in Nebraska, USA.</title>
        <authorList>
            <person name="Schachtman D."/>
        </authorList>
    </citation>
    <scope>NUCLEOTIDE SEQUENCE [LARGE SCALE GENOMIC DNA]</scope>
    <source>
        <strain evidence="5 6">BE332</strain>
    </source>
</reference>
<evidence type="ECO:0000256" key="1">
    <source>
        <dbReference type="ARBA" id="ARBA00023015"/>
    </source>
</evidence>
<comment type="caution">
    <text evidence="5">The sequence shown here is derived from an EMBL/GenBank/DDBJ whole genome shotgun (WGS) entry which is preliminary data.</text>
</comment>
<dbReference type="GO" id="GO:0003677">
    <property type="term" value="F:DNA binding"/>
    <property type="evidence" value="ECO:0007669"/>
    <property type="project" value="UniProtKB-KW"/>
</dbReference>
<keyword evidence="2 5" id="KW-0238">DNA-binding</keyword>
<accession>A0ABU0EDK5</accession>
<dbReference type="InterPro" id="IPR011990">
    <property type="entry name" value="TPR-like_helical_dom_sf"/>
</dbReference>